<evidence type="ECO:0000256" key="9">
    <source>
        <dbReference type="ARBA" id="ARBA00022989"/>
    </source>
</evidence>
<feature type="binding site" description="axial binding residue" evidence="16">
    <location>
        <position position="56"/>
    </location>
    <ligand>
        <name>heme b</name>
        <dbReference type="ChEBI" id="CHEBI:60344"/>
        <label>1</label>
    </ligand>
    <ligandPart>
        <name>Fe</name>
        <dbReference type="ChEBI" id="CHEBI:18248"/>
    </ligandPart>
</feature>
<dbReference type="OrthoDB" id="9788113at2"/>
<keyword evidence="7" id="KW-0479">Metal-binding</keyword>
<feature type="domain" description="NarG-like" evidence="18">
    <location>
        <begin position="6"/>
        <end position="227"/>
    </location>
</feature>
<feature type="transmembrane region" description="Helical" evidence="17">
    <location>
        <begin position="89"/>
        <end position="109"/>
    </location>
</feature>
<dbReference type="RefSeq" id="WP_124947133.1">
    <property type="nucleotide sequence ID" value="NZ_BHVT01000065.1"/>
</dbReference>
<evidence type="ECO:0000256" key="3">
    <source>
        <dbReference type="ARBA" id="ARBA00022448"/>
    </source>
</evidence>
<dbReference type="GO" id="GO:0020037">
    <property type="term" value="F:heme binding"/>
    <property type="evidence" value="ECO:0007669"/>
    <property type="project" value="TreeGrafter"/>
</dbReference>
<evidence type="ECO:0000256" key="17">
    <source>
        <dbReference type="SAM" id="Phobius"/>
    </source>
</evidence>
<evidence type="ECO:0000256" key="2">
    <source>
        <dbReference type="ARBA" id="ARBA00012500"/>
    </source>
</evidence>
<keyword evidence="8" id="KW-0249">Electron transport</keyword>
<feature type="binding site" description="axial binding residue" evidence="16">
    <location>
        <position position="206"/>
    </location>
    <ligand>
        <name>heme b</name>
        <dbReference type="ChEBI" id="CHEBI:60344"/>
        <label>1</label>
    </ligand>
    <ligandPart>
        <name>Fe</name>
        <dbReference type="ChEBI" id="CHEBI:18248"/>
    </ligandPart>
</feature>
<comment type="subcellular location">
    <subcellularLocation>
        <location evidence="1">Cell membrane</location>
        <topology evidence="1">Multi-pass membrane protein</topology>
    </subcellularLocation>
</comment>
<keyword evidence="4" id="KW-1003">Cell membrane</keyword>
<evidence type="ECO:0000256" key="6">
    <source>
        <dbReference type="ARBA" id="ARBA00022692"/>
    </source>
</evidence>
<keyword evidence="5 16" id="KW-0349">Heme</keyword>
<keyword evidence="20" id="KW-1185">Reference proteome</keyword>
<dbReference type="GO" id="GO:0005886">
    <property type="term" value="C:plasma membrane"/>
    <property type="evidence" value="ECO:0007669"/>
    <property type="project" value="UniProtKB-SubCell"/>
</dbReference>
<keyword evidence="6 17" id="KW-0812">Transmembrane</keyword>
<keyword evidence="9 17" id="KW-1133">Transmembrane helix</keyword>
<evidence type="ECO:0000256" key="7">
    <source>
        <dbReference type="ARBA" id="ARBA00022723"/>
    </source>
</evidence>
<dbReference type="NCBIfam" id="TIGR00351">
    <property type="entry name" value="narI"/>
    <property type="match status" value="1"/>
</dbReference>
<dbReference type="Proteomes" id="UP000295367">
    <property type="component" value="Unassembled WGS sequence"/>
</dbReference>
<dbReference type="PANTHER" id="PTHR30598">
    <property type="entry name" value="NITRATE REDUCTASE PRIVATE CHAPERONE, REDOX ENZYME MATURATION PROTEIN REMP FAMILY"/>
    <property type="match status" value="1"/>
</dbReference>
<feature type="transmembrane region" description="Helical" evidence="17">
    <location>
        <begin position="6"/>
        <end position="28"/>
    </location>
</feature>
<dbReference type="GO" id="GO:0046872">
    <property type="term" value="F:metal ion binding"/>
    <property type="evidence" value="ECO:0007669"/>
    <property type="project" value="UniProtKB-KW"/>
</dbReference>
<evidence type="ECO:0000259" key="18">
    <source>
        <dbReference type="Pfam" id="PF02665"/>
    </source>
</evidence>
<keyword evidence="12" id="KW-0534">Nitrate assimilation</keyword>
<evidence type="ECO:0000256" key="1">
    <source>
        <dbReference type="ARBA" id="ARBA00004651"/>
    </source>
</evidence>
<keyword evidence="10" id="KW-0560">Oxidoreductase</keyword>
<evidence type="ECO:0000256" key="16">
    <source>
        <dbReference type="PIRSR" id="PIRSR603816-1"/>
    </source>
</evidence>
<dbReference type="InterPro" id="IPR003816">
    <property type="entry name" value="Nitrate_red_gam"/>
</dbReference>
<evidence type="ECO:0000256" key="4">
    <source>
        <dbReference type="ARBA" id="ARBA00022475"/>
    </source>
</evidence>
<comment type="subunit">
    <text evidence="15">Dimer of heterotrimers each composed of an alpha, a beta and a gamma chain. Alpha and beta are catalytic chains; gamma chains are involved in binding the enzyme complex to the cytoplasmic membrane.</text>
</comment>
<feature type="binding site" description="axial binding residue" evidence="16">
    <location>
        <position position="188"/>
    </location>
    <ligand>
        <name>heme b</name>
        <dbReference type="ChEBI" id="CHEBI:60344"/>
        <label>1</label>
    </ligand>
    <ligandPart>
        <name>Fe</name>
        <dbReference type="ChEBI" id="CHEBI:18248"/>
    </ligandPart>
</feature>
<comment type="catalytic activity">
    <reaction evidence="14">
        <text>nitrate + a quinol = a quinone + nitrite + H2O</text>
        <dbReference type="Rhea" id="RHEA:56144"/>
        <dbReference type="ChEBI" id="CHEBI:15377"/>
        <dbReference type="ChEBI" id="CHEBI:16301"/>
        <dbReference type="ChEBI" id="CHEBI:17632"/>
        <dbReference type="ChEBI" id="CHEBI:24646"/>
        <dbReference type="ChEBI" id="CHEBI:132124"/>
        <dbReference type="EC" id="1.7.5.1"/>
    </reaction>
</comment>
<dbReference type="GO" id="GO:0019645">
    <property type="term" value="P:anaerobic electron transport chain"/>
    <property type="evidence" value="ECO:0007669"/>
    <property type="project" value="UniProtKB-ARBA"/>
</dbReference>
<sequence>MDYLHNLLFGIYPYVALAIFLLGSLIRFDREQYTWKSDSSQMLRGKQLRLGSTLFHIGVLFLFFGHMAGLLTPHWLYEGLGLSTPNKQMMAIISGGIAGSICLVGITLLTHRRLTDPRILATSKPMDIIILLWIFATLVLGLISILFSLQHREGGVMLQLGYWAQHIVTFRAGAADALVSVPFIYKLHLFFGMTVFVLFPFTRLVHVWSGFGAVSYLVRSYQVVRQRG</sequence>
<evidence type="ECO:0000256" key="8">
    <source>
        <dbReference type="ARBA" id="ARBA00022982"/>
    </source>
</evidence>
<evidence type="ECO:0000313" key="19">
    <source>
        <dbReference type="EMBL" id="TCV83292.1"/>
    </source>
</evidence>
<dbReference type="SUPFAM" id="SSF103501">
    <property type="entry name" value="Respiratory nitrate reductase 1 gamma chain"/>
    <property type="match status" value="1"/>
</dbReference>
<dbReference type="InterPro" id="IPR036197">
    <property type="entry name" value="NarG-like_sf"/>
</dbReference>
<dbReference type="GO" id="GO:0160182">
    <property type="term" value="F:nitrate reductase (quinone) activity"/>
    <property type="evidence" value="ECO:0007669"/>
    <property type="project" value="UniProtKB-EC"/>
</dbReference>
<dbReference type="PANTHER" id="PTHR30598:SF3">
    <property type="entry name" value="RESPIRATORY NITRATE REDUCTASE 1 GAMMA CHAIN"/>
    <property type="match status" value="1"/>
</dbReference>
<accession>A0A4R3XWA7</accession>
<evidence type="ECO:0000256" key="10">
    <source>
        <dbReference type="ARBA" id="ARBA00023002"/>
    </source>
</evidence>
<reference evidence="19 20" key="1">
    <citation type="submission" date="2019-03" db="EMBL/GenBank/DDBJ databases">
        <title>Genomic Encyclopedia of Type Strains, Phase IV (KMG-IV): sequencing the most valuable type-strain genomes for metagenomic binning, comparative biology and taxonomic classification.</title>
        <authorList>
            <person name="Goeker M."/>
        </authorList>
    </citation>
    <scope>NUCLEOTIDE SEQUENCE [LARGE SCALE GENOMIC DNA]</scope>
    <source>
        <strain evidence="19 20">DSM 100309</strain>
    </source>
</reference>
<keyword evidence="3" id="KW-0813">Transport</keyword>
<evidence type="ECO:0000313" key="20">
    <source>
        <dbReference type="Proteomes" id="UP000295367"/>
    </source>
</evidence>
<dbReference type="GO" id="GO:0042128">
    <property type="term" value="P:nitrate assimilation"/>
    <property type="evidence" value="ECO:0007669"/>
    <property type="project" value="UniProtKB-KW"/>
</dbReference>
<name>A0A4R3XWA7_9PROT</name>
<dbReference type="InterPro" id="IPR023234">
    <property type="entry name" value="NarG-like_domain"/>
</dbReference>
<feature type="transmembrane region" description="Helical" evidence="17">
    <location>
        <begin position="48"/>
        <end position="69"/>
    </location>
</feature>
<dbReference type="InterPro" id="IPR051936">
    <property type="entry name" value="Heme-iron_electron_transfer"/>
</dbReference>
<proteinExistence type="predicted"/>
<evidence type="ECO:0000256" key="5">
    <source>
        <dbReference type="ARBA" id="ARBA00022617"/>
    </source>
</evidence>
<comment type="caution">
    <text evidence="19">The sequence shown here is derived from an EMBL/GenBank/DDBJ whole genome shotgun (WGS) entry which is preliminary data.</text>
</comment>
<gene>
    <name evidence="19" type="ORF">EDC63_11642</name>
</gene>
<protein>
    <recommendedName>
        <fullName evidence="2">nitrate reductase (quinone)</fullName>
        <ecNumber evidence="2">1.7.5.1</ecNumber>
    </recommendedName>
</protein>
<dbReference type="EC" id="1.7.5.1" evidence="2"/>
<dbReference type="Pfam" id="PF02665">
    <property type="entry name" value="Nitrate_red_gam"/>
    <property type="match status" value="1"/>
</dbReference>
<evidence type="ECO:0000256" key="15">
    <source>
        <dbReference type="ARBA" id="ARBA00063882"/>
    </source>
</evidence>
<keyword evidence="13 17" id="KW-0472">Membrane</keyword>
<feature type="transmembrane region" description="Helical" evidence="17">
    <location>
        <begin position="130"/>
        <end position="149"/>
    </location>
</feature>
<evidence type="ECO:0000256" key="13">
    <source>
        <dbReference type="ARBA" id="ARBA00023136"/>
    </source>
</evidence>
<evidence type="ECO:0000256" key="11">
    <source>
        <dbReference type="ARBA" id="ARBA00023004"/>
    </source>
</evidence>
<dbReference type="FunFam" id="1.20.950.20:FF:000001">
    <property type="entry name" value="Respiratory nitrate reductase subunit gamma"/>
    <property type="match status" value="1"/>
</dbReference>
<feature type="binding site" description="axial binding residue" evidence="16">
    <location>
        <position position="66"/>
    </location>
    <ligand>
        <name>heme b</name>
        <dbReference type="ChEBI" id="CHEBI:60344"/>
        <label>2</label>
    </ligand>
    <ligandPart>
        <name>Fe</name>
        <dbReference type="ChEBI" id="CHEBI:18248"/>
    </ligandPart>
</feature>
<dbReference type="GO" id="GO:0009055">
    <property type="term" value="F:electron transfer activity"/>
    <property type="evidence" value="ECO:0007669"/>
    <property type="project" value="TreeGrafter"/>
</dbReference>
<evidence type="ECO:0000256" key="12">
    <source>
        <dbReference type="ARBA" id="ARBA00023063"/>
    </source>
</evidence>
<feature type="transmembrane region" description="Helical" evidence="17">
    <location>
        <begin position="189"/>
        <end position="218"/>
    </location>
</feature>
<keyword evidence="11 16" id="KW-0408">Iron</keyword>
<organism evidence="19 20">
    <name type="scientific">Sulfurirhabdus autotrophica</name>
    <dbReference type="NCBI Taxonomy" id="1706046"/>
    <lineage>
        <taxon>Bacteria</taxon>
        <taxon>Pseudomonadati</taxon>
        <taxon>Pseudomonadota</taxon>
        <taxon>Betaproteobacteria</taxon>
        <taxon>Nitrosomonadales</taxon>
        <taxon>Sulfuricellaceae</taxon>
        <taxon>Sulfurirhabdus</taxon>
    </lineage>
</organism>
<dbReference type="Gene3D" id="1.20.950.20">
    <property type="entry name" value="Transmembrane di-heme cytochromes, Chain C"/>
    <property type="match status" value="1"/>
</dbReference>
<dbReference type="EMBL" id="SMCO01000016">
    <property type="protein sequence ID" value="TCV83292.1"/>
    <property type="molecule type" value="Genomic_DNA"/>
</dbReference>
<dbReference type="AlphaFoldDB" id="A0A4R3XWA7"/>
<dbReference type="GO" id="GO:0009325">
    <property type="term" value="C:nitrate reductase complex"/>
    <property type="evidence" value="ECO:0007669"/>
    <property type="project" value="InterPro"/>
</dbReference>
<evidence type="ECO:0000256" key="14">
    <source>
        <dbReference type="ARBA" id="ARBA00048294"/>
    </source>
</evidence>